<dbReference type="PRINTS" id="PR00364">
    <property type="entry name" value="DISEASERSIST"/>
</dbReference>
<dbReference type="PANTHER" id="PTHR36766:SF30">
    <property type="entry name" value="TIR-NBS TYPE DISEASE RESISTANCE PROTEIN-RELATED"/>
    <property type="match status" value="1"/>
</dbReference>
<accession>A0AAV0RLL0</accession>
<dbReference type="Proteomes" id="UP001154282">
    <property type="component" value="Unassembled WGS sequence"/>
</dbReference>
<dbReference type="PANTHER" id="PTHR36766">
    <property type="entry name" value="PLANT BROAD-SPECTRUM MILDEW RESISTANCE PROTEIN RPW8"/>
    <property type="match status" value="1"/>
</dbReference>
<dbReference type="AlphaFoldDB" id="A0AAV0RLL0"/>
<evidence type="ECO:0000256" key="3">
    <source>
        <dbReference type="ARBA" id="ARBA00022821"/>
    </source>
</evidence>
<dbReference type="SUPFAM" id="SSF52058">
    <property type="entry name" value="L domain-like"/>
    <property type="match status" value="1"/>
</dbReference>
<keyword evidence="2" id="KW-0677">Repeat</keyword>
<proteinExistence type="inferred from homology"/>
<dbReference type="GO" id="GO:0043531">
    <property type="term" value="F:ADP binding"/>
    <property type="evidence" value="ECO:0007669"/>
    <property type="project" value="InterPro"/>
</dbReference>
<reference evidence="5" key="1">
    <citation type="submission" date="2022-08" db="EMBL/GenBank/DDBJ databases">
        <authorList>
            <person name="Gutierrez-Valencia J."/>
        </authorList>
    </citation>
    <scope>NUCLEOTIDE SEQUENCE</scope>
</reference>
<keyword evidence="6" id="KW-1185">Reference proteome</keyword>
<dbReference type="Gene3D" id="3.80.10.10">
    <property type="entry name" value="Ribonuclease Inhibitor"/>
    <property type="match status" value="1"/>
</dbReference>
<evidence type="ECO:0000256" key="2">
    <source>
        <dbReference type="ARBA" id="ARBA00022737"/>
    </source>
</evidence>
<dbReference type="Gene3D" id="3.40.50.300">
    <property type="entry name" value="P-loop containing nucleotide triphosphate hydrolases"/>
    <property type="match status" value="1"/>
</dbReference>
<comment type="similarity">
    <text evidence="1">Belongs to the disease resistance NB-LRR family.</text>
</comment>
<dbReference type="GO" id="GO:0006952">
    <property type="term" value="P:defense response"/>
    <property type="evidence" value="ECO:0007669"/>
    <property type="project" value="UniProtKB-KW"/>
</dbReference>
<dbReference type="Pfam" id="PF00931">
    <property type="entry name" value="NB-ARC"/>
    <property type="match status" value="1"/>
</dbReference>
<protein>
    <recommendedName>
        <fullName evidence="4">RPW8 domain-containing protein</fullName>
    </recommendedName>
</protein>
<dbReference type="Pfam" id="PF05659">
    <property type="entry name" value="RPW8"/>
    <property type="match status" value="1"/>
</dbReference>
<dbReference type="InterPro" id="IPR008808">
    <property type="entry name" value="Powdery_mildew-R_dom"/>
</dbReference>
<organism evidence="5 6">
    <name type="scientific">Linum tenue</name>
    <dbReference type="NCBI Taxonomy" id="586396"/>
    <lineage>
        <taxon>Eukaryota</taxon>
        <taxon>Viridiplantae</taxon>
        <taxon>Streptophyta</taxon>
        <taxon>Embryophyta</taxon>
        <taxon>Tracheophyta</taxon>
        <taxon>Spermatophyta</taxon>
        <taxon>Magnoliopsida</taxon>
        <taxon>eudicotyledons</taxon>
        <taxon>Gunneridae</taxon>
        <taxon>Pentapetalae</taxon>
        <taxon>rosids</taxon>
        <taxon>fabids</taxon>
        <taxon>Malpighiales</taxon>
        <taxon>Linaceae</taxon>
        <taxon>Linum</taxon>
    </lineage>
</organism>
<evidence type="ECO:0000259" key="4">
    <source>
        <dbReference type="PROSITE" id="PS51153"/>
    </source>
</evidence>
<evidence type="ECO:0000256" key="1">
    <source>
        <dbReference type="ARBA" id="ARBA00008894"/>
    </source>
</evidence>
<dbReference type="InterPro" id="IPR055414">
    <property type="entry name" value="LRR_R13L4/SHOC2-like"/>
</dbReference>
<dbReference type="Pfam" id="PF23598">
    <property type="entry name" value="LRR_14"/>
    <property type="match status" value="1"/>
</dbReference>
<evidence type="ECO:0000313" key="6">
    <source>
        <dbReference type="Proteomes" id="UP001154282"/>
    </source>
</evidence>
<dbReference type="InterPro" id="IPR002182">
    <property type="entry name" value="NB-ARC"/>
</dbReference>
<feature type="domain" description="RPW8" evidence="4">
    <location>
        <begin position="1"/>
        <end position="149"/>
    </location>
</feature>
<comment type="caution">
    <text evidence="5">The sequence shown here is derived from an EMBL/GenBank/DDBJ whole genome shotgun (WGS) entry which is preliminary data.</text>
</comment>
<sequence>MTVTDLFAGEIATELLKVLFSISRRACLCKSTADALITSTNQLLPIIQEIKYSGVELPAARQFQLDGLSETLRGGLELSRKALACSRWNVYKMLQLARRMERLEKRISAFLHGPLQAHVLADVHHLRFDSVERFDRLDCSARQLEQRLESLKIGVGDGGGGGGGGWMEEAVKRVDAEEQRWEGHFKNRILFLTISQSPDVEQLRAKILGFIAESDHGSGSFGCYDGFIKEAPGGRVLIVLDDVWSLSVLEQLIFRIDGCKTLVVSRFKFSTVLGASYEVELLKGDEAVSLFCQSAFERSFIPPGSDASLVNQIVNKCKGLPLALKVIGSALRGQPEMYWASAKKRLSRGEPICESHENKLLDRMAISVQFLPKKVRDCFLDLGSFPEDKKIPLDVLINMWVEIHDVDEEEAFAILVELADKNLLTLVKDARLGFFLLSSSSSYYLSKIASHSKFNKKVVNVVNVWGIRAGDLYSSYHDISVSQHDVLRDLAIHMTNRGEINERKQMIMPRREMELPREWERIADKPFCAQIISIHTDEMNEMDWFAMNLPKAEVLIINFSATTYFLPPFIHNMPRLRALIVINHGSQTATLRNLSILSTCSNLRSLWLEKVTITTLASSNPETTPLTNLRKISLVLCNINNTLDSILPSTFPSLSELAIDHCDDLIHLPSITSQFHSLKSLSITNCHNFRQLPTNLGDLKRSLHILRLYACPSLRMLPRSTCELSRLKYLDVSQCVNLRSLPEGIGKMAGLEKIDMRECSEVFCVPDSAASMESLRCVICDEEVSWSWKGFEKIGLHVQVAEKHFNLDWLHE</sequence>
<dbReference type="PROSITE" id="PS51153">
    <property type="entry name" value="RPW8"/>
    <property type="match status" value="1"/>
</dbReference>
<dbReference type="SUPFAM" id="SSF52540">
    <property type="entry name" value="P-loop containing nucleoside triphosphate hydrolases"/>
    <property type="match status" value="1"/>
</dbReference>
<dbReference type="InterPro" id="IPR042197">
    <property type="entry name" value="Apaf_helical"/>
</dbReference>
<name>A0AAV0RLL0_9ROSI</name>
<evidence type="ECO:0000313" key="5">
    <source>
        <dbReference type="EMBL" id="CAI0558465.1"/>
    </source>
</evidence>
<dbReference type="EMBL" id="CAMGYJ010000011">
    <property type="protein sequence ID" value="CAI0558465.1"/>
    <property type="molecule type" value="Genomic_DNA"/>
</dbReference>
<dbReference type="Gene3D" id="1.10.8.430">
    <property type="entry name" value="Helical domain of apoptotic protease-activating factors"/>
    <property type="match status" value="1"/>
</dbReference>
<dbReference type="InterPro" id="IPR032675">
    <property type="entry name" value="LRR_dom_sf"/>
</dbReference>
<dbReference type="Gene3D" id="1.10.10.10">
    <property type="entry name" value="Winged helix-like DNA-binding domain superfamily/Winged helix DNA-binding domain"/>
    <property type="match status" value="1"/>
</dbReference>
<dbReference type="InterPro" id="IPR027417">
    <property type="entry name" value="P-loop_NTPase"/>
</dbReference>
<dbReference type="InterPro" id="IPR036388">
    <property type="entry name" value="WH-like_DNA-bd_sf"/>
</dbReference>
<keyword evidence="3" id="KW-0611">Plant defense</keyword>
<gene>
    <name evidence="5" type="ORF">LITE_LOCUS48792</name>
</gene>